<feature type="region of interest" description="Disordered" evidence="1">
    <location>
        <begin position="106"/>
        <end position="155"/>
    </location>
</feature>
<dbReference type="Proteomes" id="UP000831796">
    <property type="component" value="Chromosome"/>
</dbReference>
<dbReference type="KEGG" id="hcu:MUN79_12455"/>
<sequence length="155" mass="16389">MIFLLLGLGFVLGRYLLKSPTAGLFLVLLLTHELSMVAARVLKGVLLRLRPAALFAGSYSDSGFWHDAPIPARFPPPTPPSTGACFCPWPWRFPATACRCWSFPSSSALAASPSTCTTSPTYFSPSGSSSSSPSSPAASPNSPPWPVPHPLLLSS</sequence>
<protein>
    <submittedName>
        <fullName evidence="2">Uncharacterized protein</fullName>
    </submittedName>
</protein>
<feature type="compositionally biased region" description="Low complexity" evidence="1">
    <location>
        <begin position="106"/>
        <end position="140"/>
    </location>
</feature>
<evidence type="ECO:0000256" key="1">
    <source>
        <dbReference type="SAM" id="MobiDB-lite"/>
    </source>
</evidence>
<dbReference type="AlphaFoldDB" id="A0A8T9QII2"/>
<keyword evidence="3" id="KW-1185">Reference proteome</keyword>
<organism evidence="2 3">
    <name type="scientific">Hymenobacter cellulosilyticus</name>
    <dbReference type="NCBI Taxonomy" id="2932248"/>
    <lineage>
        <taxon>Bacteria</taxon>
        <taxon>Pseudomonadati</taxon>
        <taxon>Bacteroidota</taxon>
        <taxon>Cytophagia</taxon>
        <taxon>Cytophagales</taxon>
        <taxon>Hymenobacteraceae</taxon>
        <taxon>Hymenobacter</taxon>
    </lineage>
</organism>
<gene>
    <name evidence="2" type="ORF">MUN79_12455</name>
</gene>
<dbReference type="EMBL" id="CP095046">
    <property type="protein sequence ID" value="UOQ74603.1"/>
    <property type="molecule type" value="Genomic_DNA"/>
</dbReference>
<reference evidence="2" key="1">
    <citation type="submission" date="2022-04" db="EMBL/GenBank/DDBJ databases">
        <title>Hymenobacter sp. isolated from the air.</title>
        <authorList>
            <person name="Won M."/>
            <person name="Lee C.-M."/>
            <person name="Woen H.-Y."/>
            <person name="Kwon S.-W."/>
        </authorList>
    </citation>
    <scope>NUCLEOTIDE SEQUENCE</scope>
    <source>
        <strain evidence="2">5116S-3</strain>
    </source>
</reference>
<name>A0A8T9QII2_9BACT</name>
<evidence type="ECO:0000313" key="2">
    <source>
        <dbReference type="EMBL" id="UOQ74603.1"/>
    </source>
</evidence>
<proteinExistence type="predicted"/>
<accession>A0A8T9QII2</accession>
<evidence type="ECO:0000313" key="3">
    <source>
        <dbReference type="Proteomes" id="UP000831796"/>
    </source>
</evidence>